<dbReference type="Proteomes" id="UP000095287">
    <property type="component" value="Unplaced"/>
</dbReference>
<dbReference type="AlphaFoldDB" id="A0A1I7XXL6"/>
<feature type="region of interest" description="Disordered" evidence="4">
    <location>
        <begin position="92"/>
        <end position="116"/>
    </location>
</feature>
<feature type="compositionally biased region" description="Low complexity" evidence="4">
    <location>
        <begin position="226"/>
        <end position="235"/>
    </location>
</feature>
<evidence type="ECO:0000256" key="4">
    <source>
        <dbReference type="SAM" id="MobiDB-lite"/>
    </source>
</evidence>
<dbReference type="PANTHER" id="PTHR12446">
    <property type="entry name" value="TESMIN/TSO1-RELATED"/>
    <property type="match status" value="1"/>
</dbReference>
<evidence type="ECO:0000313" key="6">
    <source>
        <dbReference type="Proteomes" id="UP000095287"/>
    </source>
</evidence>
<dbReference type="SMART" id="SM01114">
    <property type="entry name" value="CXC"/>
    <property type="match status" value="2"/>
</dbReference>
<dbReference type="WBParaSite" id="L893_g10519.t2">
    <property type="protein sequence ID" value="L893_g10519.t2"/>
    <property type="gene ID" value="L893_g10519"/>
</dbReference>
<comment type="subcellular location">
    <subcellularLocation>
        <location evidence="1">Nucleus</location>
    </subcellularLocation>
</comment>
<keyword evidence="3" id="KW-0539">Nucleus</keyword>
<reference evidence="7" key="1">
    <citation type="submission" date="2016-11" db="UniProtKB">
        <authorList>
            <consortium name="WormBaseParasite"/>
        </authorList>
    </citation>
    <scope>IDENTIFICATION</scope>
</reference>
<comment type="similarity">
    <text evidence="2">Belongs to the lin-54 family.</text>
</comment>
<dbReference type="InterPro" id="IPR005172">
    <property type="entry name" value="CRC"/>
</dbReference>
<organism evidence="6 7">
    <name type="scientific">Steinernema glaseri</name>
    <dbReference type="NCBI Taxonomy" id="37863"/>
    <lineage>
        <taxon>Eukaryota</taxon>
        <taxon>Metazoa</taxon>
        <taxon>Ecdysozoa</taxon>
        <taxon>Nematoda</taxon>
        <taxon>Chromadorea</taxon>
        <taxon>Rhabditida</taxon>
        <taxon>Tylenchina</taxon>
        <taxon>Panagrolaimomorpha</taxon>
        <taxon>Strongyloidoidea</taxon>
        <taxon>Steinernematidae</taxon>
        <taxon>Steinernema</taxon>
    </lineage>
</organism>
<dbReference type="PROSITE" id="PS51634">
    <property type="entry name" value="CRC"/>
    <property type="match status" value="1"/>
</dbReference>
<evidence type="ECO:0000256" key="1">
    <source>
        <dbReference type="ARBA" id="ARBA00004123"/>
    </source>
</evidence>
<feature type="region of interest" description="Disordered" evidence="4">
    <location>
        <begin position="208"/>
        <end position="235"/>
    </location>
</feature>
<dbReference type="GO" id="GO:0006355">
    <property type="term" value="P:regulation of DNA-templated transcription"/>
    <property type="evidence" value="ECO:0007669"/>
    <property type="project" value="TreeGrafter"/>
</dbReference>
<name>A0A1I7XXL6_9BILA</name>
<evidence type="ECO:0000313" key="7">
    <source>
        <dbReference type="WBParaSite" id="L893_g10519.t2"/>
    </source>
</evidence>
<feature type="compositionally biased region" description="Acidic residues" evidence="4">
    <location>
        <begin position="101"/>
        <end position="110"/>
    </location>
</feature>
<protein>
    <submittedName>
        <fullName evidence="7">CRC domain-containing protein</fullName>
    </submittedName>
</protein>
<evidence type="ECO:0000259" key="5">
    <source>
        <dbReference type="PROSITE" id="PS51634"/>
    </source>
</evidence>
<accession>A0A1I7XXL6</accession>
<keyword evidence="6" id="KW-1185">Reference proteome</keyword>
<evidence type="ECO:0000256" key="2">
    <source>
        <dbReference type="ARBA" id="ARBA00007267"/>
    </source>
</evidence>
<dbReference type="Pfam" id="PF03638">
    <property type="entry name" value="TCR"/>
    <property type="match status" value="2"/>
</dbReference>
<proteinExistence type="inferred from homology"/>
<dbReference type="PANTHER" id="PTHR12446:SF34">
    <property type="entry name" value="PROTEIN LIN-54 HOMOLOG"/>
    <property type="match status" value="1"/>
</dbReference>
<feature type="region of interest" description="Disordered" evidence="4">
    <location>
        <begin position="411"/>
        <end position="431"/>
    </location>
</feature>
<feature type="compositionally biased region" description="Polar residues" evidence="4">
    <location>
        <begin position="208"/>
        <end position="225"/>
    </location>
</feature>
<evidence type="ECO:0000256" key="3">
    <source>
        <dbReference type="ARBA" id="ARBA00023242"/>
    </source>
</evidence>
<feature type="domain" description="CRC" evidence="5">
    <location>
        <begin position="272"/>
        <end position="387"/>
    </location>
</feature>
<dbReference type="GO" id="GO:0005634">
    <property type="term" value="C:nucleus"/>
    <property type="evidence" value="ECO:0007669"/>
    <property type="project" value="UniProtKB-SubCell"/>
</dbReference>
<dbReference type="InterPro" id="IPR033467">
    <property type="entry name" value="Tesmin/TSO1-like_CXC"/>
</dbReference>
<sequence length="543" mass="61033">MSGHGNGHHYQQLPPNAELVEYVDDGDEVYGDVIPVDEAQIYYEDGDEIVDVEDVEIVEGELDGVEGETIYEAPDGTRHLVIQQRALPRHVQQHHVAGHEDELEPEDAQEEPQQHSRYRYHTAPQMPRPISGDEYTRSPRINSVPVYKATPVASQPTTSAAAHPTTSNHVYAIRNGQVSDFGFRKVFKIDKKTGHACAVRAQIKPASSSISNQENQVTYSPAVGTQQSQAHASHQPQLDYRKYGANPALTYFAHEQQRSFANAKHAKKAIGSKKPCNCSKSQCLKLYCECFASGEFCMDCNCKDCHNNMDYESERTRAVKATLERNPHAFRPKIGIGKKGPVDIERLHRRGCHCKKSNCLKNYCECYEAKVPCTERCKCCGCRNTEAERAYRDNYRMKASPGLIGLAAAGSMEPRSTSPFSEEECDELPTPKKPLDPKALKGCPWYYLNDEVIEATTTCLLTAVARMEPHNPHDREVEEAVLNEFSLSLGKVVESAMASITIDDEKFIDQLHSDRLRHTQPKLVMEQQEQMDLDEERPPAEQQ</sequence>
<dbReference type="InterPro" id="IPR028307">
    <property type="entry name" value="Lin-54_fam"/>
</dbReference>